<dbReference type="AlphaFoldDB" id="A0A7W1WP67"/>
<reference evidence="1 2" key="1">
    <citation type="submission" date="2020-07" db="EMBL/GenBank/DDBJ databases">
        <authorList>
            <person name="Feng H."/>
        </authorList>
    </citation>
    <scope>NUCLEOTIDE SEQUENCE [LARGE SCALE GENOMIC DNA]</scope>
    <source>
        <strain evidence="2">s-10</strain>
    </source>
</reference>
<dbReference type="Proteomes" id="UP000535491">
    <property type="component" value="Unassembled WGS sequence"/>
</dbReference>
<organism evidence="1 2">
    <name type="scientific">Paenactinomyces guangxiensis</name>
    <dbReference type="NCBI Taxonomy" id="1490290"/>
    <lineage>
        <taxon>Bacteria</taxon>
        <taxon>Bacillati</taxon>
        <taxon>Bacillota</taxon>
        <taxon>Bacilli</taxon>
        <taxon>Bacillales</taxon>
        <taxon>Thermoactinomycetaceae</taxon>
        <taxon>Paenactinomyces</taxon>
    </lineage>
</organism>
<dbReference type="EMBL" id="JACEIQ010000002">
    <property type="protein sequence ID" value="MBA4493524.1"/>
    <property type="molecule type" value="Genomic_DNA"/>
</dbReference>
<protein>
    <submittedName>
        <fullName evidence="1">Uncharacterized protein</fullName>
    </submittedName>
</protein>
<evidence type="ECO:0000313" key="2">
    <source>
        <dbReference type="Proteomes" id="UP000535491"/>
    </source>
</evidence>
<dbReference type="RefSeq" id="WP_181750746.1">
    <property type="nucleotide sequence ID" value="NZ_JACEIQ010000002.1"/>
</dbReference>
<evidence type="ECO:0000313" key="1">
    <source>
        <dbReference type="EMBL" id="MBA4493524.1"/>
    </source>
</evidence>
<comment type="caution">
    <text evidence="1">The sequence shown here is derived from an EMBL/GenBank/DDBJ whole genome shotgun (WGS) entry which is preliminary data.</text>
</comment>
<proteinExistence type="predicted"/>
<sequence length="82" mass="9202">MFKSKGTNRLIPLVGPFGSFAAFDAKDRDYVGVYPFALYKNFLEASKTLDVNKKEDSMAASMEGKRSIFTPPIGLKMRTIQF</sequence>
<keyword evidence="2" id="KW-1185">Reference proteome</keyword>
<name>A0A7W1WP67_9BACL</name>
<gene>
    <name evidence="1" type="ORF">H1191_04305</name>
</gene>
<accession>A0A7W1WP67</accession>